<protein>
    <submittedName>
        <fullName evidence="2">Uncharacterized protein</fullName>
    </submittedName>
</protein>
<feature type="region of interest" description="Disordered" evidence="1">
    <location>
        <begin position="85"/>
        <end position="122"/>
    </location>
</feature>
<reference evidence="2" key="1">
    <citation type="journal article" date="2020" name="Nature">
        <title>Giant virus diversity and host interactions through global metagenomics.</title>
        <authorList>
            <person name="Schulz F."/>
            <person name="Roux S."/>
            <person name="Paez-Espino D."/>
            <person name="Jungbluth S."/>
            <person name="Walsh D.A."/>
            <person name="Denef V.J."/>
            <person name="McMahon K.D."/>
            <person name="Konstantinidis K.T."/>
            <person name="Eloe-Fadrosh E.A."/>
            <person name="Kyrpides N.C."/>
            <person name="Woyke T."/>
        </authorList>
    </citation>
    <scope>NUCLEOTIDE SEQUENCE</scope>
    <source>
        <strain evidence="2">GVMAG-M-3300023184-51</strain>
    </source>
</reference>
<organism evidence="2">
    <name type="scientific">viral metagenome</name>
    <dbReference type="NCBI Taxonomy" id="1070528"/>
    <lineage>
        <taxon>unclassified sequences</taxon>
        <taxon>metagenomes</taxon>
        <taxon>organismal metagenomes</taxon>
    </lineage>
</organism>
<dbReference type="EMBL" id="MN740119">
    <property type="protein sequence ID" value="QHT88588.1"/>
    <property type="molecule type" value="Genomic_DNA"/>
</dbReference>
<evidence type="ECO:0000313" key="2">
    <source>
        <dbReference type="EMBL" id="QHT88588.1"/>
    </source>
</evidence>
<dbReference type="AlphaFoldDB" id="A0A6C0I6F2"/>
<evidence type="ECO:0000256" key="1">
    <source>
        <dbReference type="SAM" id="MobiDB-lite"/>
    </source>
</evidence>
<accession>A0A6C0I6F2</accession>
<name>A0A6C0I6F2_9ZZZZ</name>
<proteinExistence type="predicted"/>
<feature type="compositionally biased region" description="Basic residues" evidence="1">
    <location>
        <begin position="96"/>
        <end position="122"/>
    </location>
</feature>
<sequence>MAQPIDFRGFKTMRVAIGDSINQNFNKEAVKNLPVDNTTVNDIMYGADQLITKINTAVDQGTPASLYQSDIDKYTPLLLKAQQAIANYTPPQQAGRRIKRRNSKRRQSKKRRNTRRRRTSRR</sequence>